<feature type="modified residue" description="4-aspartylphosphate" evidence="10">
    <location>
        <position position="54"/>
    </location>
</feature>
<protein>
    <recommendedName>
        <fullName evidence="2">Stage 0 sporulation protein A homolog</fullName>
    </recommendedName>
</protein>
<evidence type="ECO:0000256" key="11">
    <source>
        <dbReference type="PROSITE-ProRule" id="PRU01091"/>
    </source>
</evidence>
<dbReference type="PANTHER" id="PTHR48111:SF50">
    <property type="entry name" value="KDP OPERON TRANSCRIPTIONAL REGULATORY PROTEIN KDPE"/>
    <property type="match status" value="1"/>
</dbReference>
<dbReference type="SMART" id="SM00448">
    <property type="entry name" value="REC"/>
    <property type="match status" value="1"/>
</dbReference>
<dbReference type="InterPro" id="IPR001789">
    <property type="entry name" value="Sig_transdc_resp-reg_receiver"/>
</dbReference>
<keyword evidence="5" id="KW-0902">Two-component regulatory system</keyword>
<dbReference type="InterPro" id="IPR039420">
    <property type="entry name" value="WalR-like"/>
</dbReference>
<organism evidence="14 15">
    <name type="scientific">Clostridium porci</name>
    <dbReference type="NCBI Taxonomy" id="2605778"/>
    <lineage>
        <taxon>Bacteria</taxon>
        <taxon>Bacillati</taxon>
        <taxon>Bacillota</taxon>
        <taxon>Clostridia</taxon>
        <taxon>Eubacteriales</taxon>
        <taxon>Clostridiaceae</taxon>
        <taxon>Clostridium</taxon>
    </lineage>
</organism>
<keyword evidence="15" id="KW-1185">Reference proteome</keyword>
<keyword evidence="6" id="KW-0805">Transcription regulation</keyword>
<dbReference type="Pfam" id="PF00072">
    <property type="entry name" value="Response_reg"/>
    <property type="match status" value="1"/>
</dbReference>
<dbReference type="Pfam" id="PF00486">
    <property type="entry name" value="Trans_reg_C"/>
    <property type="match status" value="1"/>
</dbReference>
<evidence type="ECO:0000256" key="2">
    <source>
        <dbReference type="ARBA" id="ARBA00018672"/>
    </source>
</evidence>
<evidence type="ECO:0000259" key="12">
    <source>
        <dbReference type="PROSITE" id="PS50110"/>
    </source>
</evidence>
<dbReference type="FunFam" id="3.40.50.2300:FF:000021">
    <property type="entry name" value="Two-component system response regulator KdpE"/>
    <property type="match status" value="1"/>
</dbReference>
<dbReference type="AlphaFoldDB" id="A0A7X2NM51"/>
<evidence type="ECO:0000256" key="8">
    <source>
        <dbReference type="ARBA" id="ARBA00023163"/>
    </source>
</evidence>
<evidence type="ECO:0000256" key="9">
    <source>
        <dbReference type="ARBA" id="ARBA00024867"/>
    </source>
</evidence>
<accession>A0A7X2NM51</accession>
<dbReference type="GO" id="GO:0000156">
    <property type="term" value="F:phosphorelay response regulator activity"/>
    <property type="evidence" value="ECO:0007669"/>
    <property type="project" value="TreeGrafter"/>
</dbReference>
<dbReference type="Gene3D" id="3.40.50.2300">
    <property type="match status" value="1"/>
</dbReference>
<evidence type="ECO:0000256" key="6">
    <source>
        <dbReference type="ARBA" id="ARBA00023015"/>
    </source>
</evidence>
<dbReference type="GO" id="GO:0000987">
    <property type="term" value="F:cis-regulatory region sequence-specific DNA binding"/>
    <property type="evidence" value="ECO:0007669"/>
    <property type="project" value="UniProtKB-ARBA"/>
</dbReference>
<evidence type="ECO:0000256" key="4">
    <source>
        <dbReference type="ARBA" id="ARBA00022553"/>
    </source>
</evidence>
<dbReference type="Gene3D" id="6.10.250.690">
    <property type="match status" value="1"/>
</dbReference>
<evidence type="ECO:0000256" key="7">
    <source>
        <dbReference type="ARBA" id="ARBA00023125"/>
    </source>
</evidence>
<keyword evidence="4 10" id="KW-0597">Phosphoprotein</keyword>
<dbReference type="Gene3D" id="1.10.10.10">
    <property type="entry name" value="Winged helix-like DNA-binding domain superfamily/Winged helix DNA-binding domain"/>
    <property type="match status" value="1"/>
</dbReference>
<keyword evidence="7 11" id="KW-0238">DNA-binding</keyword>
<evidence type="ECO:0000256" key="1">
    <source>
        <dbReference type="ARBA" id="ARBA00004496"/>
    </source>
</evidence>
<evidence type="ECO:0000256" key="3">
    <source>
        <dbReference type="ARBA" id="ARBA00022490"/>
    </source>
</evidence>
<feature type="DNA-binding region" description="OmpR/PhoB-type" evidence="11">
    <location>
        <begin position="132"/>
        <end position="231"/>
    </location>
</feature>
<dbReference type="PROSITE" id="PS50110">
    <property type="entry name" value="RESPONSE_REGULATORY"/>
    <property type="match status" value="1"/>
</dbReference>
<dbReference type="EMBL" id="VUMD01000010">
    <property type="protein sequence ID" value="MSS37278.1"/>
    <property type="molecule type" value="Genomic_DNA"/>
</dbReference>
<evidence type="ECO:0000256" key="10">
    <source>
        <dbReference type="PROSITE-ProRule" id="PRU00169"/>
    </source>
</evidence>
<evidence type="ECO:0000313" key="15">
    <source>
        <dbReference type="Proteomes" id="UP000429958"/>
    </source>
</evidence>
<comment type="subcellular location">
    <subcellularLocation>
        <location evidence="1">Cytoplasm</location>
    </subcellularLocation>
</comment>
<reference evidence="14 15" key="1">
    <citation type="submission" date="2019-08" db="EMBL/GenBank/DDBJ databases">
        <title>In-depth cultivation of the pig gut microbiome towards novel bacterial diversity and tailored functional studies.</title>
        <authorList>
            <person name="Wylensek D."/>
            <person name="Hitch T.C.A."/>
            <person name="Clavel T."/>
        </authorList>
    </citation>
    <scope>NUCLEOTIDE SEQUENCE [LARGE SCALE GENOMIC DNA]</scope>
    <source>
        <strain evidence="14 15">WCA-389-WT-23D1</strain>
    </source>
</reference>
<evidence type="ECO:0000256" key="5">
    <source>
        <dbReference type="ARBA" id="ARBA00023012"/>
    </source>
</evidence>
<feature type="domain" description="OmpR/PhoB-type" evidence="13">
    <location>
        <begin position="132"/>
        <end position="231"/>
    </location>
</feature>
<dbReference type="GO" id="GO:0005829">
    <property type="term" value="C:cytosol"/>
    <property type="evidence" value="ECO:0007669"/>
    <property type="project" value="TreeGrafter"/>
</dbReference>
<comment type="caution">
    <text evidence="14">The sequence shown here is derived from an EMBL/GenBank/DDBJ whole genome shotgun (WGS) entry which is preliminary data.</text>
</comment>
<dbReference type="GO" id="GO:0045893">
    <property type="term" value="P:positive regulation of DNA-templated transcription"/>
    <property type="evidence" value="ECO:0007669"/>
    <property type="project" value="UniProtKB-ARBA"/>
</dbReference>
<keyword evidence="3" id="KW-0963">Cytoplasm</keyword>
<dbReference type="InterPro" id="IPR001867">
    <property type="entry name" value="OmpR/PhoB-type_DNA-bd"/>
</dbReference>
<dbReference type="Proteomes" id="UP000429958">
    <property type="component" value="Unassembled WGS sequence"/>
</dbReference>
<dbReference type="CDD" id="cd17620">
    <property type="entry name" value="REC_OmpR_KdpE-like"/>
    <property type="match status" value="1"/>
</dbReference>
<dbReference type="InterPro" id="IPR036388">
    <property type="entry name" value="WH-like_DNA-bd_sf"/>
</dbReference>
<comment type="function">
    <text evidence="9">May play the central regulatory role in sporulation. It may be an element of the effector pathway responsible for the activation of sporulation genes in response to nutritional stress. Spo0A may act in concert with spo0H (a sigma factor) to control the expression of some genes that are critical to the sporulation process.</text>
</comment>
<keyword evidence="8" id="KW-0804">Transcription</keyword>
<dbReference type="InterPro" id="IPR011006">
    <property type="entry name" value="CheY-like_superfamily"/>
</dbReference>
<evidence type="ECO:0000313" key="14">
    <source>
        <dbReference type="EMBL" id="MSS37278.1"/>
    </source>
</evidence>
<dbReference type="PROSITE" id="PS51755">
    <property type="entry name" value="OMPR_PHOB"/>
    <property type="match status" value="1"/>
</dbReference>
<proteinExistence type="predicted"/>
<evidence type="ECO:0000259" key="13">
    <source>
        <dbReference type="PROSITE" id="PS51755"/>
    </source>
</evidence>
<dbReference type="GO" id="GO:0042802">
    <property type="term" value="F:identical protein binding"/>
    <property type="evidence" value="ECO:0007669"/>
    <property type="project" value="UniProtKB-ARBA"/>
</dbReference>
<dbReference type="SUPFAM" id="SSF52172">
    <property type="entry name" value="CheY-like"/>
    <property type="match status" value="1"/>
</dbReference>
<dbReference type="SMART" id="SM00862">
    <property type="entry name" value="Trans_reg_C"/>
    <property type="match status" value="1"/>
</dbReference>
<feature type="domain" description="Response regulatory" evidence="12">
    <location>
        <begin position="5"/>
        <end position="118"/>
    </location>
</feature>
<gene>
    <name evidence="14" type="ORF">FYJ39_12015</name>
</gene>
<name>A0A7X2NM51_9CLOT</name>
<dbReference type="CDD" id="cd00383">
    <property type="entry name" value="trans_reg_C"/>
    <property type="match status" value="1"/>
</dbReference>
<dbReference type="GO" id="GO:0032993">
    <property type="term" value="C:protein-DNA complex"/>
    <property type="evidence" value="ECO:0007669"/>
    <property type="project" value="TreeGrafter"/>
</dbReference>
<sequence length="233" mass="26097">MNNSNILVVEDDAAIRSLITTALETENYKYHVAKNGSQAIMEAATQAPELILLDLGLPDIDGVDVIRKIRTWSTVPITVISARSEDKDKIDALDAGADDYITKPFSTAELLARIRGNYRRIQYIQNNQQGGIPVFHNGSLTIDYQMQTVYVKEEEIHVTPIEYKILCLLAKNLGRVLTHTHITKEIWGSSFEGDIASLRVHVATVRKKIEKKDSSNKCIQTHVGIGYCMVKQD</sequence>
<dbReference type="PANTHER" id="PTHR48111">
    <property type="entry name" value="REGULATOR OF RPOS"/>
    <property type="match status" value="1"/>
</dbReference>
<dbReference type="RefSeq" id="WP_154472714.1">
    <property type="nucleotide sequence ID" value="NZ_VUMD01000010.1"/>
</dbReference>